<reference evidence="12" key="1">
    <citation type="journal article" date="2023" name="bioRxiv">
        <title>Improved chromosome-level genome assembly for marigold (Tagetes erecta).</title>
        <authorList>
            <person name="Jiang F."/>
            <person name="Yuan L."/>
            <person name="Wang S."/>
            <person name="Wang H."/>
            <person name="Xu D."/>
            <person name="Wang A."/>
            <person name="Fan W."/>
        </authorList>
    </citation>
    <scope>NUCLEOTIDE SEQUENCE</scope>
    <source>
        <strain evidence="12">WSJ</strain>
        <tissue evidence="12">Leaf</tissue>
    </source>
</reference>
<evidence type="ECO:0000256" key="2">
    <source>
        <dbReference type="ARBA" id="ARBA00009592"/>
    </source>
</evidence>
<organism evidence="12 13">
    <name type="scientific">Tagetes erecta</name>
    <name type="common">African marigold</name>
    <dbReference type="NCBI Taxonomy" id="13708"/>
    <lineage>
        <taxon>Eukaryota</taxon>
        <taxon>Viridiplantae</taxon>
        <taxon>Streptophyta</taxon>
        <taxon>Embryophyta</taxon>
        <taxon>Tracheophyta</taxon>
        <taxon>Spermatophyta</taxon>
        <taxon>Magnoliopsida</taxon>
        <taxon>eudicotyledons</taxon>
        <taxon>Gunneridae</taxon>
        <taxon>Pentapetalae</taxon>
        <taxon>asterids</taxon>
        <taxon>campanulids</taxon>
        <taxon>Asterales</taxon>
        <taxon>Asteraceae</taxon>
        <taxon>Asteroideae</taxon>
        <taxon>Heliantheae alliance</taxon>
        <taxon>Tageteae</taxon>
        <taxon>Tagetes</taxon>
    </lineage>
</organism>
<dbReference type="InterPro" id="IPR032675">
    <property type="entry name" value="LRR_dom_sf"/>
</dbReference>
<dbReference type="InterPro" id="IPR001611">
    <property type="entry name" value="Leu-rich_rpt"/>
</dbReference>
<evidence type="ECO:0000313" key="12">
    <source>
        <dbReference type="EMBL" id="KAK1412885.1"/>
    </source>
</evidence>
<dbReference type="PANTHER" id="PTHR48060:SF7">
    <property type="entry name" value="DNA DAMAGE-REPAIR_TOLERATION PROTEIN DRT100"/>
    <property type="match status" value="1"/>
</dbReference>
<evidence type="ECO:0000259" key="11">
    <source>
        <dbReference type="Pfam" id="PF08263"/>
    </source>
</evidence>
<evidence type="ECO:0000256" key="7">
    <source>
        <dbReference type="ARBA" id="ARBA00022989"/>
    </source>
</evidence>
<keyword evidence="7" id="KW-1133">Transmembrane helix</keyword>
<evidence type="ECO:0000256" key="3">
    <source>
        <dbReference type="ARBA" id="ARBA00022614"/>
    </source>
</evidence>
<dbReference type="FunFam" id="3.80.10.10:FF:000275">
    <property type="entry name" value="Leucine-rich repeat receptor-like protein kinase"/>
    <property type="match status" value="1"/>
</dbReference>
<keyword evidence="8" id="KW-0472">Membrane</keyword>
<dbReference type="SUPFAM" id="SSF52058">
    <property type="entry name" value="L domain-like"/>
    <property type="match status" value="1"/>
</dbReference>
<keyword evidence="13" id="KW-1185">Reference proteome</keyword>
<sequence length="307" mass="34021">MNKSISIISIIIILCLVTPSLSKQHACNKNDEKTLLKIKKSLGDPDILASWKKTLDCCEWNNVACDVQNSGRVTELTISSSNISGQIPEEIGDLPYLETLVFRDLKNLNGEIPLAITKLTRLTQLIISKTHISGPVPSFLSKLTNLYNLDLSFNKLTGSIPESLGGFTGHVPNIYLSHNQLSGNVPKSLGYLNFSIIDFSSNHLTGDLSMFFGANKTIQIADFSRNNFQFDISELEYPWSLASLDLSHNKIYGSLPETLTEVFLAYFNVSYNRLCGKIPQGGDLQYFDKSCYVHNRCLCGSPLPPCS</sequence>
<comment type="caution">
    <text evidence="12">The sequence shown here is derived from an EMBL/GenBank/DDBJ whole genome shotgun (WGS) entry which is preliminary data.</text>
</comment>
<feature type="domain" description="Leucine-rich repeat-containing N-terminal plant-type" evidence="11">
    <location>
        <begin position="29"/>
        <end position="66"/>
    </location>
</feature>
<dbReference type="InterPro" id="IPR013210">
    <property type="entry name" value="LRR_N_plant-typ"/>
</dbReference>
<dbReference type="Gene3D" id="3.80.10.10">
    <property type="entry name" value="Ribonuclease Inhibitor"/>
    <property type="match status" value="1"/>
</dbReference>
<comment type="similarity">
    <text evidence="2">Belongs to the RLP family.</text>
</comment>
<evidence type="ECO:0000256" key="4">
    <source>
        <dbReference type="ARBA" id="ARBA00022692"/>
    </source>
</evidence>
<keyword evidence="6" id="KW-0677">Repeat</keyword>
<feature type="signal peptide" evidence="10">
    <location>
        <begin position="1"/>
        <end position="22"/>
    </location>
</feature>
<keyword evidence="9" id="KW-0325">Glycoprotein</keyword>
<comment type="subcellular location">
    <subcellularLocation>
        <location evidence="1">Membrane</location>
        <topology evidence="1">Single-pass type I membrane protein</topology>
    </subcellularLocation>
</comment>
<evidence type="ECO:0000313" key="13">
    <source>
        <dbReference type="Proteomes" id="UP001229421"/>
    </source>
</evidence>
<keyword evidence="4" id="KW-0812">Transmembrane</keyword>
<dbReference type="AlphaFoldDB" id="A0AAD8K4E2"/>
<evidence type="ECO:0000256" key="1">
    <source>
        <dbReference type="ARBA" id="ARBA00004479"/>
    </source>
</evidence>
<name>A0AAD8K4E2_TARER</name>
<gene>
    <name evidence="12" type="ORF">QVD17_34473</name>
</gene>
<dbReference type="EMBL" id="JAUHHV010000009">
    <property type="protein sequence ID" value="KAK1412885.1"/>
    <property type="molecule type" value="Genomic_DNA"/>
</dbReference>
<evidence type="ECO:0000256" key="6">
    <source>
        <dbReference type="ARBA" id="ARBA00022737"/>
    </source>
</evidence>
<protein>
    <recommendedName>
        <fullName evidence="11">Leucine-rich repeat-containing N-terminal plant-type domain-containing protein</fullName>
    </recommendedName>
</protein>
<dbReference type="InterPro" id="IPR053211">
    <property type="entry name" value="DNA_repair-toleration"/>
</dbReference>
<dbReference type="PANTHER" id="PTHR48060">
    <property type="entry name" value="DNA DAMAGE-REPAIR/TOLERATION PROTEIN DRT100"/>
    <property type="match status" value="1"/>
</dbReference>
<evidence type="ECO:0000256" key="10">
    <source>
        <dbReference type="SAM" id="SignalP"/>
    </source>
</evidence>
<feature type="chain" id="PRO_5042146271" description="Leucine-rich repeat-containing N-terminal plant-type domain-containing protein" evidence="10">
    <location>
        <begin position="23"/>
        <end position="307"/>
    </location>
</feature>
<dbReference type="Pfam" id="PF08263">
    <property type="entry name" value="LRRNT_2"/>
    <property type="match status" value="1"/>
</dbReference>
<dbReference type="Proteomes" id="UP001229421">
    <property type="component" value="Unassembled WGS sequence"/>
</dbReference>
<proteinExistence type="inferred from homology"/>
<keyword evidence="3" id="KW-0433">Leucine-rich repeat</keyword>
<dbReference type="Pfam" id="PF00560">
    <property type="entry name" value="LRR_1"/>
    <property type="match status" value="4"/>
</dbReference>
<evidence type="ECO:0000256" key="9">
    <source>
        <dbReference type="ARBA" id="ARBA00023180"/>
    </source>
</evidence>
<keyword evidence="5 10" id="KW-0732">Signal</keyword>
<accession>A0AAD8K4E2</accession>
<evidence type="ECO:0000256" key="8">
    <source>
        <dbReference type="ARBA" id="ARBA00023136"/>
    </source>
</evidence>
<dbReference type="GO" id="GO:0016020">
    <property type="term" value="C:membrane"/>
    <property type="evidence" value="ECO:0007669"/>
    <property type="project" value="UniProtKB-SubCell"/>
</dbReference>
<evidence type="ECO:0000256" key="5">
    <source>
        <dbReference type="ARBA" id="ARBA00022729"/>
    </source>
</evidence>